<dbReference type="STRING" id="1149755.A0A2J6SA82"/>
<keyword evidence="3" id="KW-1185">Reference proteome</keyword>
<dbReference type="Pfam" id="PF08240">
    <property type="entry name" value="ADH_N"/>
    <property type="match status" value="1"/>
</dbReference>
<dbReference type="InterPro" id="IPR011032">
    <property type="entry name" value="GroES-like_sf"/>
</dbReference>
<dbReference type="InterPro" id="IPR020843">
    <property type="entry name" value="ER"/>
</dbReference>
<gene>
    <name evidence="2" type="ORF">L207DRAFT_478907</name>
</gene>
<dbReference type="Gene3D" id="3.90.180.10">
    <property type="entry name" value="Medium-chain alcohol dehydrogenases, catalytic domain"/>
    <property type="match status" value="1"/>
</dbReference>
<dbReference type="SMART" id="SM00829">
    <property type="entry name" value="PKS_ER"/>
    <property type="match status" value="1"/>
</dbReference>
<feature type="domain" description="Enoyl reductase (ER)" evidence="1">
    <location>
        <begin position="18"/>
        <end position="355"/>
    </location>
</feature>
<dbReference type="PANTHER" id="PTHR11695">
    <property type="entry name" value="ALCOHOL DEHYDROGENASE RELATED"/>
    <property type="match status" value="1"/>
</dbReference>
<dbReference type="InterPro" id="IPR050700">
    <property type="entry name" value="YIM1/Zinc_Alcohol_DH_Fams"/>
</dbReference>
<protein>
    <submittedName>
        <fullName evidence="2">GroES-like protein</fullName>
    </submittedName>
</protein>
<evidence type="ECO:0000313" key="2">
    <source>
        <dbReference type="EMBL" id="PMD47668.1"/>
    </source>
</evidence>
<name>A0A2J6SA82_HYAVF</name>
<dbReference type="Proteomes" id="UP000235786">
    <property type="component" value="Unassembled WGS sequence"/>
</dbReference>
<sequence>MSSTIPETMRSLCIYSYRPPSEFEISTLPTPKITLPNHVLIKVAAGSINPADMEQARGEFKMLITLPFPHKLGLDVSGTVVAVGDAVKEWKIGDEVFGFLPFPMDIGGLSEYARTTEPMLARKPKGISHLEAGSLGCVALTALQCLEKMELHGGVKGKTVLITSGLGGVGSLACQLAKNVFGAAKVITTVSTEKVGKVDKLLGNGVVDQIVDYKKTDVVKEIPRGSVDFMIDSTYQAIPYAPLMSKQQGEIISIQGHLSAENIRGVLPDLNGFLVFIVSIEYWIFKFRLYLKGVRFDSVLQKPGPNGIRSIAKWVDEGKLKPVVGKTVKLEDIDAVREVCTQIASGKGGLGKTVVVVS</sequence>
<dbReference type="InterPro" id="IPR036291">
    <property type="entry name" value="NAD(P)-bd_dom_sf"/>
</dbReference>
<dbReference type="Gene3D" id="3.40.50.720">
    <property type="entry name" value="NAD(P)-binding Rossmann-like Domain"/>
    <property type="match status" value="1"/>
</dbReference>
<dbReference type="CDD" id="cd05289">
    <property type="entry name" value="MDR_like_2"/>
    <property type="match status" value="1"/>
</dbReference>
<dbReference type="SUPFAM" id="SSF50129">
    <property type="entry name" value="GroES-like"/>
    <property type="match status" value="1"/>
</dbReference>
<evidence type="ECO:0000259" key="1">
    <source>
        <dbReference type="SMART" id="SM00829"/>
    </source>
</evidence>
<dbReference type="AlphaFoldDB" id="A0A2J6SA82"/>
<dbReference type="InterPro" id="IPR013154">
    <property type="entry name" value="ADH-like_N"/>
</dbReference>
<proteinExistence type="predicted"/>
<dbReference type="GO" id="GO:0016491">
    <property type="term" value="F:oxidoreductase activity"/>
    <property type="evidence" value="ECO:0007669"/>
    <property type="project" value="InterPro"/>
</dbReference>
<accession>A0A2J6SA82</accession>
<dbReference type="SUPFAM" id="SSF51735">
    <property type="entry name" value="NAD(P)-binding Rossmann-fold domains"/>
    <property type="match status" value="1"/>
</dbReference>
<dbReference type="Pfam" id="PF13602">
    <property type="entry name" value="ADH_zinc_N_2"/>
    <property type="match status" value="1"/>
</dbReference>
<reference evidence="2 3" key="1">
    <citation type="submission" date="2016-04" db="EMBL/GenBank/DDBJ databases">
        <title>A degradative enzymes factory behind the ericoid mycorrhizal symbiosis.</title>
        <authorList>
            <consortium name="DOE Joint Genome Institute"/>
            <person name="Martino E."/>
            <person name="Morin E."/>
            <person name="Grelet G."/>
            <person name="Kuo A."/>
            <person name="Kohler A."/>
            <person name="Daghino S."/>
            <person name="Barry K."/>
            <person name="Choi C."/>
            <person name="Cichocki N."/>
            <person name="Clum A."/>
            <person name="Copeland A."/>
            <person name="Hainaut M."/>
            <person name="Haridas S."/>
            <person name="Labutti K."/>
            <person name="Lindquist E."/>
            <person name="Lipzen A."/>
            <person name="Khouja H.-R."/>
            <person name="Murat C."/>
            <person name="Ohm R."/>
            <person name="Olson A."/>
            <person name="Spatafora J."/>
            <person name="Veneault-Fourrey C."/>
            <person name="Henrissat B."/>
            <person name="Grigoriev I."/>
            <person name="Martin F."/>
            <person name="Perotto S."/>
        </authorList>
    </citation>
    <scope>NUCLEOTIDE SEQUENCE [LARGE SCALE GENOMIC DNA]</scope>
    <source>
        <strain evidence="2 3">F</strain>
    </source>
</reference>
<dbReference type="EMBL" id="KZ613938">
    <property type="protein sequence ID" value="PMD47668.1"/>
    <property type="molecule type" value="Genomic_DNA"/>
</dbReference>
<organism evidence="2 3">
    <name type="scientific">Hyaloscypha variabilis (strain UAMH 11265 / GT02V1 / F)</name>
    <name type="common">Meliniomyces variabilis</name>
    <dbReference type="NCBI Taxonomy" id="1149755"/>
    <lineage>
        <taxon>Eukaryota</taxon>
        <taxon>Fungi</taxon>
        <taxon>Dikarya</taxon>
        <taxon>Ascomycota</taxon>
        <taxon>Pezizomycotina</taxon>
        <taxon>Leotiomycetes</taxon>
        <taxon>Helotiales</taxon>
        <taxon>Hyaloscyphaceae</taxon>
        <taxon>Hyaloscypha</taxon>
        <taxon>Hyaloscypha variabilis</taxon>
    </lineage>
</organism>
<dbReference type="OrthoDB" id="3509362at2759"/>
<dbReference type="PANTHER" id="PTHR11695:SF294">
    <property type="entry name" value="RETICULON-4-INTERACTING PROTEIN 1, MITOCHONDRIAL"/>
    <property type="match status" value="1"/>
</dbReference>
<dbReference type="GO" id="GO:0005739">
    <property type="term" value="C:mitochondrion"/>
    <property type="evidence" value="ECO:0007669"/>
    <property type="project" value="TreeGrafter"/>
</dbReference>
<evidence type="ECO:0000313" key="3">
    <source>
        <dbReference type="Proteomes" id="UP000235786"/>
    </source>
</evidence>